<dbReference type="Gene3D" id="3.40.50.2300">
    <property type="match status" value="1"/>
</dbReference>
<evidence type="ECO:0000256" key="2">
    <source>
        <dbReference type="ARBA" id="ARBA00023125"/>
    </source>
</evidence>
<dbReference type="SUPFAM" id="SSF52172">
    <property type="entry name" value="CheY-like"/>
    <property type="match status" value="1"/>
</dbReference>
<reference evidence="5 6" key="1">
    <citation type="submission" date="2020-04" db="EMBL/GenBank/DDBJ databases">
        <title>Zoogloea sp. G-4-1-14 isolated from soil.</title>
        <authorList>
            <person name="Dahal R.H."/>
        </authorList>
    </citation>
    <scope>NUCLEOTIDE SEQUENCE [LARGE SCALE GENOMIC DNA]</scope>
    <source>
        <strain evidence="5 6">G-4-1-14</strain>
    </source>
</reference>
<keyword evidence="1" id="KW-0805">Transcription regulation</keyword>
<comment type="caution">
    <text evidence="5">The sequence shown here is derived from an EMBL/GenBank/DDBJ whole genome shotgun (WGS) entry which is preliminary data.</text>
</comment>
<keyword evidence="3" id="KW-0804">Transcription</keyword>
<evidence type="ECO:0000313" key="5">
    <source>
        <dbReference type="EMBL" id="NML28786.1"/>
    </source>
</evidence>
<protein>
    <submittedName>
        <fullName evidence="5">Response regulator transcription factor</fullName>
    </submittedName>
</protein>
<dbReference type="GO" id="GO:0003677">
    <property type="term" value="F:DNA binding"/>
    <property type="evidence" value="ECO:0007669"/>
    <property type="project" value="UniProtKB-KW"/>
</dbReference>
<feature type="domain" description="HTH luxR-type" evidence="4">
    <location>
        <begin position="138"/>
        <end position="203"/>
    </location>
</feature>
<accession>A0A848GDL1</accession>
<dbReference type="PANTHER" id="PTHR44688:SF16">
    <property type="entry name" value="DNA-BINDING TRANSCRIPTIONAL ACTIVATOR DEVR_DOSR"/>
    <property type="match status" value="1"/>
</dbReference>
<dbReference type="Proteomes" id="UP000580043">
    <property type="component" value="Unassembled WGS sequence"/>
</dbReference>
<dbReference type="CDD" id="cd06170">
    <property type="entry name" value="LuxR_C_like"/>
    <property type="match status" value="1"/>
</dbReference>
<dbReference type="EMBL" id="JABBGA010000035">
    <property type="protein sequence ID" value="NML28786.1"/>
    <property type="molecule type" value="Genomic_DNA"/>
</dbReference>
<dbReference type="PROSITE" id="PS50043">
    <property type="entry name" value="HTH_LUXR_2"/>
    <property type="match status" value="1"/>
</dbReference>
<dbReference type="SMART" id="SM00421">
    <property type="entry name" value="HTH_LUXR"/>
    <property type="match status" value="1"/>
</dbReference>
<proteinExistence type="predicted"/>
<gene>
    <name evidence="5" type="ORF">HHL15_23815</name>
</gene>
<evidence type="ECO:0000313" key="6">
    <source>
        <dbReference type="Proteomes" id="UP000580043"/>
    </source>
</evidence>
<evidence type="ECO:0000259" key="4">
    <source>
        <dbReference type="PROSITE" id="PS50043"/>
    </source>
</evidence>
<evidence type="ECO:0000256" key="1">
    <source>
        <dbReference type="ARBA" id="ARBA00023015"/>
    </source>
</evidence>
<dbReference type="PRINTS" id="PR00038">
    <property type="entry name" value="HTHLUXR"/>
</dbReference>
<dbReference type="PANTHER" id="PTHR44688">
    <property type="entry name" value="DNA-BINDING TRANSCRIPTIONAL ACTIVATOR DEVR_DOSR"/>
    <property type="match status" value="1"/>
</dbReference>
<keyword evidence="6" id="KW-1185">Reference proteome</keyword>
<dbReference type="Gene3D" id="1.10.10.10">
    <property type="entry name" value="Winged helix-like DNA-binding domain superfamily/Winged helix DNA-binding domain"/>
    <property type="match status" value="1"/>
</dbReference>
<name>A0A848GDL1_9RHOO</name>
<organism evidence="5 6">
    <name type="scientific">Zoogloea dura</name>
    <dbReference type="NCBI Taxonomy" id="2728840"/>
    <lineage>
        <taxon>Bacteria</taxon>
        <taxon>Pseudomonadati</taxon>
        <taxon>Pseudomonadota</taxon>
        <taxon>Betaproteobacteria</taxon>
        <taxon>Rhodocyclales</taxon>
        <taxon>Zoogloeaceae</taxon>
        <taxon>Zoogloea</taxon>
    </lineage>
</organism>
<dbReference type="InterPro" id="IPR016032">
    <property type="entry name" value="Sig_transdc_resp-reg_C-effctor"/>
</dbReference>
<dbReference type="InterPro" id="IPR036388">
    <property type="entry name" value="WH-like_DNA-bd_sf"/>
</dbReference>
<dbReference type="GO" id="GO:0006355">
    <property type="term" value="P:regulation of DNA-templated transcription"/>
    <property type="evidence" value="ECO:0007669"/>
    <property type="project" value="InterPro"/>
</dbReference>
<dbReference type="AlphaFoldDB" id="A0A848GDL1"/>
<dbReference type="SUPFAM" id="SSF46894">
    <property type="entry name" value="C-terminal effector domain of the bipartite response regulators"/>
    <property type="match status" value="1"/>
</dbReference>
<dbReference type="InterPro" id="IPR011006">
    <property type="entry name" value="CheY-like_superfamily"/>
</dbReference>
<dbReference type="Pfam" id="PF00196">
    <property type="entry name" value="GerE"/>
    <property type="match status" value="1"/>
</dbReference>
<dbReference type="InterPro" id="IPR000792">
    <property type="entry name" value="Tscrpt_reg_LuxR_C"/>
</dbReference>
<evidence type="ECO:0000256" key="3">
    <source>
        <dbReference type="ARBA" id="ARBA00023163"/>
    </source>
</evidence>
<keyword evidence="2" id="KW-0238">DNA-binding</keyword>
<sequence length="230" mass="24720">MICSVPMPCIHLVTRDAAACGNVVLLASGLSFGFQAWRDADGFLSALDPDATGALLVEVAGSGPELALLDRLGPLGVDMPVIVLARDATVDLCRRAFKAGAREFLPLSAAEDSLPDILRKAVGQHVLERQRQQRSRHARSLYTRLSEREREVLGLVVAGLTNKEIARALAVSPRTVEVHRARLACKLETDSLAQLVRQYADLVDEDSGPLDLVCGQAWGAPLAVAARRPV</sequence>
<dbReference type="PROSITE" id="PS00622">
    <property type="entry name" value="HTH_LUXR_1"/>
    <property type="match status" value="1"/>
</dbReference>